<name>H2Y2H3_CIOIN</name>
<dbReference type="SUPFAM" id="SSF50494">
    <property type="entry name" value="Trypsin-like serine proteases"/>
    <property type="match status" value="1"/>
</dbReference>
<reference evidence="10" key="2">
    <citation type="submission" date="2025-08" db="UniProtKB">
        <authorList>
            <consortium name="Ensembl"/>
        </authorList>
    </citation>
    <scope>IDENTIFICATION</scope>
</reference>
<keyword evidence="3" id="KW-0645">Protease</keyword>
<evidence type="ECO:0000256" key="2">
    <source>
        <dbReference type="ARBA" id="ARBA00022525"/>
    </source>
</evidence>
<feature type="domain" description="Peptidase S1" evidence="9">
    <location>
        <begin position="1"/>
        <end position="81"/>
    </location>
</feature>
<dbReference type="InParanoid" id="H2Y2H3"/>
<protein>
    <recommendedName>
        <fullName evidence="9">Peptidase S1 domain-containing protein</fullName>
    </recommendedName>
</protein>
<dbReference type="STRING" id="7719.ENSCINP00000036108"/>
<evidence type="ECO:0000256" key="1">
    <source>
        <dbReference type="ARBA" id="ARBA00004613"/>
    </source>
</evidence>
<dbReference type="GO" id="GO:0004252">
    <property type="term" value="F:serine-type endopeptidase activity"/>
    <property type="evidence" value="ECO:0007669"/>
    <property type="project" value="InterPro"/>
</dbReference>
<keyword evidence="8" id="KW-0325">Glycoprotein</keyword>
<evidence type="ECO:0000313" key="10">
    <source>
        <dbReference type="Ensembl" id="ENSCINP00000036108.1"/>
    </source>
</evidence>
<keyword evidence="2" id="KW-0964">Secreted</keyword>
<dbReference type="InterPro" id="IPR050127">
    <property type="entry name" value="Serine_Proteases_S1"/>
</dbReference>
<organism evidence="10 11">
    <name type="scientific">Ciona intestinalis</name>
    <name type="common">Transparent sea squirt</name>
    <name type="synonym">Ascidia intestinalis</name>
    <dbReference type="NCBI Taxonomy" id="7719"/>
    <lineage>
        <taxon>Eukaryota</taxon>
        <taxon>Metazoa</taxon>
        <taxon>Chordata</taxon>
        <taxon>Tunicata</taxon>
        <taxon>Ascidiacea</taxon>
        <taxon>Phlebobranchia</taxon>
        <taxon>Cionidae</taxon>
        <taxon>Ciona</taxon>
    </lineage>
</organism>
<evidence type="ECO:0000256" key="6">
    <source>
        <dbReference type="ARBA" id="ARBA00022825"/>
    </source>
</evidence>
<comment type="subcellular location">
    <subcellularLocation>
        <location evidence="1">Secreted</location>
    </subcellularLocation>
</comment>
<accession>H2Y2H3</accession>
<dbReference type="GO" id="GO:0006508">
    <property type="term" value="P:proteolysis"/>
    <property type="evidence" value="ECO:0007669"/>
    <property type="project" value="UniProtKB-KW"/>
</dbReference>
<keyword evidence="11" id="KW-1185">Reference proteome</keyword>
<sequence>MKFVSDNECTGVGESQFCATYAAGGVDACQGDSGGPLVCSNNSIFHLHGVTSWGVGCAGVEQPGVYTRVTGYLGWITHVMNTYQELHMENPSTFKKHGNYFHICETISCRNVFKQVYGLREAGNITR</sequence>
<keyword evidence="5" id="KW-0378">Hydrolase</keyword>
<evidence type="ECO:0000256" key="3">
    <source>
        <dbReference type="ARBA" id="ARBA00022670"/>
    </source>
</evidence>
<proteinExistence type="predicted"/>
<dbReference type="OMA" id="HICETIS"/>
<dbReference type="GeneTree" id="ENSGT01050000244883"/>
<reference evidence="10" key="3">
    <citation type="submission" date="2025-09" db="UniProtKB">
        <authorList>
            <consortium name="Ensembl"/>
        </authorList>
    </citation>
    <scope>IDENTIFICATION</scope>
</reference>
<evidence type="ECO:0000259" key="9">
    <source>
        <dbReference type="PROSITE" id="PS50240"/>
    </source>
</evidence>
<keyword evidence="7" id="KW-1015">Disulfide bond</keyword>
<dbReference type="InterPro" id="IPR033116">
    <property type="entry name" value="TRYPSIN_SER"/>
</dbReference>
<dbReference type="Ensembl" id="ENSCINT00000036843.1">
    <property type="protein sequence ID" value="ENSCINP00000036108.1"/>
    <property type="gene ID" value="ENSCING00000024704.1"/>
</dbReference>
<dbReference type="GO" id="GO:0005576">
    <property type="term" value="C:extracellular region"/>
    <property type="evidence" value="ECO:0007669"/>
    <property type="project" value="UniProtKB-SubCell"/>
</dbReference>
<keyword evidence="4" id="KW-0732">Signal</keyword>
<keyword evidence="6" id="KW-0720">Serine protease</keyword>
<dbReference type="Pfam" id="PF00089">
    <property type="entry name" value="Trypsin"/>
    <property type="match status" value="1"/>
</dbReference>
<evidence type="ECO:0000256" key="4">
    <source>
        <dbReference type="ARBA" id="ARBA00022729"/>
    </source>
</evidence>
<dbReference type="PANTHER" id="PTHR24264:SF54">
    <property type="entry name" value="PEPTIDASE S1 DOMAIN-CONTAINING PROTEIN"/>
    <property type="match status" value="1"/>
</dbReference>
<dbReference type="PANTHER" id="PTHR24264">
    <property type="entry name" value="TRYPSIN-RELATED"/>
    <property type="match status" value="1"/>
</dbReference>
<evidence type="ECO:0000313" key="11">
    <source>
        <dbReference type="Proteomes" id="UP000008144"/>
    </source>
</evidence>
<dbReference type="PROSITE" id="PS00135">
    <property type="entry name" value="TRYPSIN_SER"/>
    <property type="match status" value="1"/>
</dbReference>
<evidence type="ECO:0000256" key="8">
    <source>
        <dbReference type="ARBA" id="ARBA00023180"/>
    </source>
</evidence>
<dbReference type="MEROPS" id="S01.079"/>
<dbReference type="Gene3D" id="2.40.10.10">
    <property type="entry name" value="Trypsin-like serine proteases"/>
    <property type="match status" value="1"/>
</dbReference>
<dbReference type="InterPro" id="IPR043504">
    <property type="entry name" value="Peptidase_S1_PA_chymotrypsin"/>
</dbReference>
<dbReference type="HOGENOM" id="CLU_1969751_0_0_1"/>
<dbReference type="InterPro" id="IPR001254">
    <property type="entry name" value="Trypsin_dom"/>
</dbReference>
<dbReference type="FunFam" id="2.40.10.10:FF:000054">
    <property type="entry name" value="Complement C1r subcomponent"/>
    <property type="match status" value="1"/>
</dbReference>
<evidence type="ECO:0000256" key="7">
    <source>
        <dbReference type="ARBA" id="ARBA00023157"/>
    </source>
</evidence>
<evidence type="ECO:0000256" key="5">
    <source>
        <dbReference type="ARBA" id="ARBA00022801"/>
    </source>
</evidence>
<dbReference type="AlphaFoldDB" id="H2Y2H3"/>
<dbReference type="PROSITE" id="PS50240">
    <property type="entry name" value="TRYPSIN_DOM"/>
    <property type="match status" value="1"/>
</dbReference>
<dbReference type="InterPro" id="IPR009003">
    <property type="entry name" value="Peptidase_S1_PA"/>
</dbReference>
<reference evidence="11" key="1">
    <citation type="journal article" date="2002" name="Science">
        <title>The draft genome of Ciona intestinalis: insights into chordate and vertebrate origins.</title>
        <authorList>
            <person name="Dehal P."/>
            <person name="Satou Y."/>
            <person name="Campbell R.K."/>
            <person name="Chapman J."/>
            <person name="Degnan B."/>
            <person name="De Tomaso A."/>
            <person name="Davidson B."/>
            <person name="Di Gregorio A."/>
            <person name="Gelpke M."/>
            <person name="Goodstein D.M."/>
            <person name="Harafuji N."/>
            <person name="Hastings K.E."/>
            <person name="Ho I."/>
            <person name="Hotta K."/>
            <person name="Huang W."/>
            <person name="Kawashima T."/>
            <person name="Lemaire P."/>
            <person name="Martinez D."/>
            <person name="Meinertzhagen I.A."/>
            <person name="Necula S."/>
            <person name="Nonaka M."/>
            <person name="Putnam N."/>
            <person name="Rash S."/>
            <person name="Saiga H."/>
            <person name="Satake M."/>
            <person name="Terry A."/>
            <person name="Yamada L."/>
            <person name="Wang H.G."/>
            <person name="Awazu S."/>
            <person name="Azumi K."/>
            <person name="Boore J."/>
            <person name="Branno M."/>
            <person name="Chin-Bow S."/>
            <person name="DeSantis R."/>
            <person name="Doyle S."/>
            <person name="Francino P."/>
            <person name="Keys D.N."/>
            <person name="Haga S."/>
            <person name="Hayashi H."/>
            <person name="Hino K."/>
            <person name="Imai K.S."/>
            <person name="Inaba K."/>
            <person name="Kano S."/>
            <person name="Kobayashi K."/>
            <person name="Kobayashi M."/>
            <person name="Lee B.I."/>
            <person name="Makabe K.W."/>
            <person name="Manohar C."/>
            <person name="Matassi G."/>
            <person name="Medina M."/>
            <person name="Mochizuki Y."/>
            <person name="Mount S."/>
            <person name="Morishita T."/>
            <person name="Miura S."/>
            <person name="Nakayama A."/>
            <person name="Nishizaka S."/>
            <person name="Nomoto H."/>
            <person name="Ohta F."/>
            <person name="Oishi K."/>
            <person name="Rigoutsos I."/>
            <person name="Sano M."/>
            <person name="Sasaki A."/>
            <person name="Sasakura Y."/>
            <person name="Shoguchi E."/>
            <person name="Shin-i T."/>
            <person name="Spagnuolo A."/>
            <person name="Stainier D."/>
            <person name="Suzuki M.M."/>
            <person name="Tassy O."/>
            <person name="Takatori N."/>
            <person name="Tokuoka M."/>
            <person name="Yagi K."/>
            <person name="Yoshizaki F."/>
            <person name="Wada S."/>
            <person name="Zhang C."/>
            <person name="Hyatt P.D."/>
            <person name="Larimer F."/>
            <person name="Detter C."/>
            <person name="Doggett N."/>
            <person name="Glavina T."/>
            <person name="Hawkins T."/>
            <person name="Richardson P."/>
            <person name="Lucas S."/>
            <person name="Kohara Y."/>
            <person name="Levine M."/>
            <person name="Satoh N."/>
            <person name="Rokhsar D.S."/>
        </authorList>
    </citation>
    <scope>NUCLEOTIDE SEQUENCE [LARGE SCALE GENOMIC DNA]</scope>
</reference>
<dbReference type="Proteomes" id="UP000008144">
    <property type="component" value="Unassembled WGS sequence"/>
</dbReference>